<evidence type="ECO:0000256" key="8">
    <source>
        <dbReference type="ARBA" id="ARBA00022679"/>
    </source>
</evidence>
<dbReference type="Gene3D" id="3.40.1160.10">
    <property type="entry name" value="Acetylglutamate kinase-like"/>
    <property type="match status" value="1"/>
</dbReference>
<feature type="domain" description="N-acetyltransferase" evidence="16">
    <location>
        <begin position="279"/>
        <end position="433"/>
    </location>
</feature>
<dbReference type="OrthoDB" id="438291at2759"/>
<evidence type="ECO:0000256" key="5">
    <source>
        <dbReference type="ARBA" id="ARBA00012697"/>
    </source>
</evidence>
<dbReference type="GO" id="GO:0006526">
    <property type="term" value="P:L-arginine biosynthetic process"/>
    <property type="evidence" value="ECO:0007669"/>
    <property type="project" value="UniProtKB-UniPathway"/>
</dbReference>
<accession>A0A5N5XGL1</accession>
<comment type="subcellular location">
    <subcellularLocation>
        <location evidence="2">Mitochondrion</location>
    </subcellularLocation>
</comment>
<dbReference type="Proteomes" id="UP000326565">
    <property type="component" value="Unassembled WGS sequence"/>
</dbReference>
<comment type="similarity">
    <text evidence="4">Belongs to the acetyltransferase family.</text>
</comment>
<evidence type="ECO:0000256" key="4">
    <source>
        <dbReference type="ARBA" id="ARBA00008694"/>
    </source>
</evidence>
<dbReference type="SUPFAM" id="SSF53633">
    <property type="entry name" value="Carbamate kinase-like"/>
    <property type="match status" value="1"/>
</dbReference>
<evidence type="ECO:0000256" key="7">
    <source>
        <dbReference type="ARBA" id="ARBA00022605"/>
    </source>
</evidence>
<evidence type="ECO:0000256" key="11">
    <source>
        <dbReference type="ARBA" id="ARBA00023315"/>
    </source>
</evidence>
<dbReference type="GO" id="GO:0005759">
    <property type="term" value="C:mitochondrial matrix"/>
    <property type="evidence" value="ECO:0007669"/>
    <property type="project" value="TreeGrafter"/>
</dbReference>
<dbReference type="PROSITE" id="PS51731">
    <property type="entry name" value="GNAT_NAGS"/>
    <property type="match status" value="1"/>
</dbReference>
<dbReference type="EMBL" id="ML732151">
    <property type="protein sequence ID" value="KAB8079277.1"/>
    <property type="molecule type" value="Genomic_DNA"/>
</dbReference>
<reference evidence="17 18" key="1">
    <citation type="submission" date="2019-04" db="EMBL/GenBank/DDBJ databases">
        <title>Friends and foes A comparative genomics study of 23 Aspergillus species from section Flavi.</title>
        <authorList>
            <consortium name="DOE Joint Genome Institute"/>
            <person name="Kjaerbolling I."/>
            <person name="Vesth T."/>
            <person name="Frisvad J.C."/>
            <person name="Nybo J.L."/>
            <person name="Theobald S."/>
            <person name="Kildgaard S."/>
            <person name="Isbrandt T."/>
            <person name="Kuo A."/>
            <person name="Sato A."/>
            <person name="Lyhne E.K."/>
            <person name="Kogle M.E."/>
            <person name="Wiebenga A."/>
            <person name="Kun R.S."/>
            <person name="Lubbers R.J."/>
            <person name="Makela M.R."/>
            <person name="Barry K."/>
            <person name="Chovatia M."/>
            <person name="Clum A."/>
            <person name="Daum C."/>
            <person name="Haridas S."/>
            <person name="He G."/>
            <person name="LaButti K."/>
            <person name="Lipzen A."/>
            <person name="Mondo S."/>
            <person name="Riley R."/>
            <person name="Salamov A."/>
            <person name="Simmons B.A."/>
            <person name="Magnuson J.K."/>
            <person name="Henrissat B."/>
            <person name="Mortensen U.H."/>
            <person name="Larsen T.O."/>
            <person name="Devries R.P."/>
            <person name="Grigoriev I.V."/>
            <person name="Machida M."/>
            <person name="Baker S.E."/>
            <person name="Andersen M.R."/>
        </authorList>
    </citation>
    <scope>NUCLEOTIDE SEQUENCE [LARGE SCALE GENOMIC DNA]</scope>
    <source>
        <strain evidence="17 18">CBS 151.66</strain>
    </source>
</reference>
<sequence length="433" mass="47768">MANNTSRGTRWSCPRSAANVTRGVAAEVLRHIDSTHKIQQYLHQFSATHEHQLAVVAIGANALSFKSADARKRFDSLAESLTFLKRVGLLPVVVHGDLDLEPEGVDSNPDDQSNILRRIRTLNYRFSAALDRNDVDARPITCGVFAATPEEGHPQRPYHGVVSAITPDAVESAIRAGSVPVVAALGMSSPCRSHALDVNHAAMHLARVLQPLRSVFLLPEERLSEVEEKNAADLSAIRALSNDLDDGASVLIGSATSLSHAIFPDSEPWRVMRKSRVIRVVTAVDQFPDGPALRAALQRHFQGEMNIDVDAFIAQLEQRDFVAYVDVTNDTIENLAIVFPGASFPWSAHGTSDIVTPPWRVNISELAVFAIDQTGWMNGVAEQFWERIRADHATVWGWLGDSDRRLPWWLARSGGSLRRVQEGRIYLWYGVVA</sequence>
<gene>
    <name evidence="17" type="ORF">BDV29DRAFT_187253</name>
</gene>
<dbReference type="InterPro" id="IPR036393">
    <property type="entry name" value="AceGlu_kinase-like_sf"/>
</dbReference>
<dbReference type="AlphaFoldDB" id="A0A5N5XGL1"/>
<evidence type="ECO:0000256" key="3">
    <source>
        <dbReference type="ARBA" id="ARBA00004925"/>
    </source>
</evidence>
<dbReference type="PANTHER" id="PTHR23342:SF4">
    <property type="entry name" value="AMINO-ACID ACETYLTRANSFERASE, MITOCHONDRIAL"/>
    <property type="match status" value="1"/>
</dbReference>
<protein>
    <recommendedName>
        <fullName evidence="6">Amino-acid acetyltransferase, mitochondrial</fullName>
        <ecNumber evidence="5">2.3.1.1</ecNumber>
    </recommendedName>
    <alternativeName>
        <fullName evidence="12">Arginine-requiring protein 2</fullName>
    </alternativeName>
    <alternativeName>
        <fullName evidence="13">Glutamate N-acetyltransferase</fullName>
    </alternativeName>
    <alternativeName>
        <fullName evidence="14">N-acetylglutamate synthase</fullName>
    </alternativeName>
</protein>
<evidence type="ECO:0000256" key="10">
    <source>
        <dbReference type="ARBA" id="ARBA00023128"/>
    </source>
</evidence>
<comment type="catalytic activity">
    <reaction evidence="15">
        <text>L-glutamate + acetyl-CoA = N-acetyl-L-glutamate + CoA + H(+)</text>
        <dbReference type="Rhea" id="RHEA:24292"/>
        <dbReference type="ChEBI" id="CHEBI:15378"/>
        <dbReference type="ChEBI" id="CHEBI:29985"/>
        <dbReference type="ChEBI" id="CHEBI:44337"/>
        <dbReference type="ChEBI" id="CHEBI:57287"/>
        <dbReference type="ChEBI" id="CHEBI:57288"/>
        <dbReference type="EC" id="2.3.1.1"/>
    </reaction>
</comment>
<evidence type="ECO:0000256" key="14">
    <source>
        <dbReference type="ARBA" id="ARBA00033251"/>
    </source>
</evidence>
<evidence type="ECO:0000313" key="18">
    <source>
        <dbReference type="Proteomes" id="UP000326565"/>
    </source>
</evidence>
<evidence type="ECO:0000256" key="9">
    <source>
        <dbReference type="ARBA" id="ARBA00022946"/>
    </source>
</evidence>
<comment type="function">
    <text evidence="1">N-acetylglutamate synthase involved in arginine biosynthesis.</text>
</comment>
<evidence type="ECO:0000256" key="1">
    <source>
        <dbReference type="ARBA" id="ARBA00002294"/>
    </source>
</evidence>
<keyword evidence="8" id="KW-0808">Transferase</keyword>
<keyword evidence="11" id="KW-0012">Acyltransferase</keyword>
<keyword evidence="7" id="KW-0028">Amino-acid biosynthesis</keyword>
<evidence type="ECO:0000256" key="6">
    <source>
        <dbReference type="ARBA" id="ARBA00018802"/>
    </source>
</evidence>
<dbReference type="PANTHER" id="PTHR23342">
    <property type="entry name" value="N-ACETYLGLUTAMATE SYNTHASE"/>
    <property type="match status" value="1"/>
</dbReference>
<dbReference type="Pfam" id="PF04768">
    <property type="entry name" value="NAT"/>
    <property type="match status" value="1"/>
</dbReference>
<evidence type="ECO:0000256" key="2">
    <source>
        <dbReference type="ARBA" id="ARBA00004173"/>
    </source>
</evidence>
<keyword evidence="9" id="KW-0809">Transit peptide</keyword>
<evidence type="ECO:0000256" key="12">
    <source>
        <dbReference type="ARBA" id="ARBA00030322"/>
    </source>
</evidence>
<dbReference type="GO" id="GO:0006592">
    <property type="term" value="P:ornithine biosynthetic process"/>
    <property type="evidence" value="ECO:0007669"/>
    <property type="project" value="TreeGrafter"/>
</dbReference>
<evidence type="ECO:0000259" key="16">
    <source>
        <dbReference type="PROSITE" id="PS51731"/>
    </source>
</evidence>
<proteinExistence type="inferred from homology"/>
<evidence type="ECO:0000256" key="15">
    <source>
        <dbReference type="ARBA" id="ARBA00048372"/>
    </source>
</evidence>
<evidence type="ECO:0000256" key="13">
    <source>
        <dbReference type="ARBA" id="ARBA00030346"/>
    </source>
</evidence>
<keyword evidence="10" id="KW-0496">Mitochondrion</keyword>
<dbReference type="Gene3D" id="3.40.630.30">
    <property type="match status" value="1"/>
</dbReference>
<dbReference type="EC" id="2.3.1.1" evidence="5"/>
<evidence type="ECO:0000313" key="17">
    <source>
        <dbReference type="EMBL" id="KAB8079277.1"/>
    </source>
</evidence>
<organism evidence="17 18">
    <name type="scientific">Aspergillus leporis</name>
    <dbReference type="NCBI Taxonomy" id="41062"/>
    <lineage>
        <taxon>Eukaryota</taxon>
        <taxon>Fungi</taxon>
        <taxon>Dikarya</taxon>
        <taxon>Ascomycota</taxon>
        <taxon>Pezizomycotina</taxon>
        <taxon>Eurotiomycetes</taxon>
        <taxon>Eurotiomycetidae</taxon>
        <taxon>Eurotiales</taxon>
        <taxon>Aspergillaceae</taxon>
        <taxon>Aspergillus</taxon>
        <taxon>Aspergillus subgen. Circumdati</taxon>
    </lineage>
</organism>
<dbReference type="UniPathway" id="UPA00068"/>
<keyword evidence="18" id="KW-1185">Reference proteome</keyword>
<name>A0A5N5XGL1_9EURO</name>
<dbReference type="InterPro" id="IPR006855">
    <property type="entry name" value="Vertebrate-like_GNAT_dom"/>
</dbReference>
<dbReference type="GO" id="GO:0004042">
    <property type="term" value="F:L-glutamate N-acetyltransferase activity"/>
    <property type="evidence" value="ECO:0007669"/>
    <property type="project" value="TreeGrafter"/>
</dbReference>
<comment type="pathway">
    <text evidence="3">Amino-acid biosynthesis; L-arginine biosynthesis; N(2)-acetyl-L-ornithine from L-glutamate: step 1/4.</text>
</comment>